<dbReference type="InterPro" id="IPR023867">
    <property type="entry name" value="Sulphatase_maturase_rSAM"/>
</dbReference>
<proteinExistence type="predicted"/>
<dbReference type="OrthoDB" id="9782387at2"/>
<dbReference type="Gene3D" id="3.20.20.70">
    <property type="entry name" value="Aldolase class I"/>
    <property type="match status" value="1"/>
</dbReference>
<dbReference type="PANTHER" id="PTHR43273:SF8">
    <property type="entry name" value="RADICAL SAM DOMAIN PROTEIN"/>
    <property type="match status" value="1"/>
</dbReference>
<evidence type="ECO:0000313" key="3">
    <source>
        <dbReference type="EMBL" id="GAX59185.1"/>
    </source>
</evidence>
<evidence type="ECO:0000256" key="1">
    <source>
        <dbReference type="ARBA" id="ARBA00001966"/>
    </source>
</evidence>
<comment type="cofactor">
    <cofactor evidence="1">
        <name>[4Fe-4S] cluster</name>
        <dbReference type="ChEBI" id="CHEBI:49883"/>
    </cofactor>
</comment>
<protein>
    <submittedName>
        <fullName evidence="3">Fe-S oxidoreductase</fullName>
    </submittedName>
</protein>
<dbReference type="EMBL" id="BAOS01000001">
    <property type="protein sequence ID" value="GAX59185.1"/>
    <property type="molecule type" value="Genomic_DNA"/>
</dbReference>
<name>A0A286TTJ8_9BACT</name>
<reference evidence="3 4" key="1">
    <citation type="journal article" date="2017" name="Environ. Microbiol. Rep.">
        <title>Genetic diversity of marine anaerobic ammonium-oxidizing bacteria as revealed by genomic and proteomic analyses of 'Candidatus Scalindua japonica'.</title>
        <authorList>
            <person name="Oshiki M."/>
            <person name="Mizuto K."/>
            <person name="Kimura Z."/>
            <person name="Kindaichi T."/>
            <person name="Satoh H."/>
            <person name="Okabe S."/>
        </authorList>
    </citation>
    <scope>NUCLEOTIDE SEQUENCE [LARGE SCALE GENOMIC DNA]</scope>
    <source>
        <strain evidence="4">husup-a2</strain>
    </source>
</reference>
<dbReference type="RefSeq" id="WP_096892323.1">
    <property type="nucleotide sequence ID" value="NZ_BAOS01000001.1"/>
</dbReference>
<evidence type="ECO:0000313" key="4">
    <source>
        <dbReference type="Proteomes" id="UP000218542"/>
    </source>
</evidence>
<dbReference type="InterPro" id="IPR023885">
    <property type="entry name" value="4Fe4S-binding_SPASM_dom"/>
</dbReference>
<dbReference type="SUPFAM" id="SSF102114">
    <property type="entry name" value="Radical SAM enzymes"/>
    <property type="match status" value="1"/>
</dbReference>
<gene>
    <name evidence="3" type="ORF">SCALIN_C01_0116</name>
</gene>
<dbReference type="GO" id="GO:0016491">
    <property type="term" value="F:oxidoreductase activity"/>
    <property type="evidence" value="ECO:0007669"/>
    <property type="project" value="InterPro"/>
</dbReference>
<dbReference type="CDD" id="cd21109">
    <property type="entry name" value="SPASM"/>
    <property type="match status" value="1"/>
</dbReference>
<dbReference type="PANTHER" id="PTHR43273">
    <property type="entry name" value="ANAEROBIC SULFATASE-MATURATING ENZYME HOMOLOG ASLB-RELATED"/>
    <property type="match status" value="1"/>
</dbReference>
<accession>A0A286TTJ8</accession>
<comment type="caution">
    <text evidence="3">The sequence shown here is derived from an EMBL/GenBank/DDBJ whole genome shotgun (WGS) entry which is preliminary data.</text>
</comment>
<feature type="domain" description="4Fe4S-binding SPASM" evidence="2">
    <location>
        <begin position="97"/>
        <end position="156"/>
    </location>
</feature>
<dbReference type="InterPro" id="IPR058240">
    <property type="entry name" value="rSAM_sf"/>
</dbReference>
<keyword evidence="4" id="KW-1185">Reference proteome</keyword>
<sequence length="162" mass="19536">MNVNCLIFLHLIFVKEDELNRQIAVFRELFQTESIHWAGYRYKPDGIDVEILVKKIEEIKSRKYKMPIVIHPDFTREEIIRYYREPVFLSKSYSNTCIAPWTSVYVLPNGDISPCSSFVAGNIKNESFKKIWNNQKFRHFRTELREKKYFPVCHRCCEFYKH</sequence>
<organism evidence="3 4">
    <name type="scientific">Candidatus Scalindua japonica</name>
    <dbReference type="NCBI Taxonomy" id="1284222"/>
    <lineage>
        <taxon>Bacteria</taxon>
        <taxon>Pseudomonadati</taxon>
        <taxon>Planctomycetota</taxon>
        <taxon>Candidatus Brocadiia</taxon>
        <taxon>Candidatus Brocadiales</taxon>
        <taxon>Candidatus Scalinduaceae</taxon>
        <taxon>Candidatus Scalindua</taxon>
    </lineage>
</organism>
<dbReference type="Proteomes" id="UP000218542">
    <property type="component" value="Unassembled WGS sequence"/>
</dbReference>
<dbReference type="AlphaFoldDB" id="A0A286TTJ8"/>
<evidence type="ECO:0000259" key="2">
    <source>
        <dbReference type="Pfam" id="PF13186"/>
    </source>
</evidence>
<dbReference type="InterPro" id="IPR013785">
    <property type="entry name" value="Aldolase_TIM"/>
</dbReference>
<dbReference type="Pfam" id="PF13186">
    <property type="entry name" value="SPASM"/>
    <property type="match status" value="1"/>
</dbReference>